<dbReference type="PANTHER" id="PTHR43065:SF10">
    <property type="entry name" value="PEROXIDE STRESS-ACTIVATED HISTIDINE KINASE MAK3"/>
    <property type="match status" value="1"/>
</dbReference>
<keyword evidence="4" id="KW-0808">Transferase</keyword>
<dbReference type="OrthoDB" id="9769169at2"/>
<feature type="transmembrane region" description="Helical" evidence="10">
    <location>
        <begin position="49"/>
        <end position="71"/>
    </location>
</feature>
<dbReference type="SUPFAM" id="SSF55874">
    <property type="entry name" value="ATPase domain of HSP90 chaperone/DNA topoisomerase II/histidine kinase"/>
    <property type="match status" value="1"/>
</dbReference>
<dbReference type="Pfam" id="PF02518">
    <property type="entry name" value="HATPase_c"/>
    <property type="match status" value="1"/>
</dbReference>
<feature type="region of interest" description="Disordered" evidence="9">
    <location>
        <begin position="433"/>
        <end position="452"/>
    </location>
</feature>
<dbReference type="InterPro" id="IPR003661">
    <property type="entry name" value="HisK_dim/P_dom"/>
</dbReference>
<evidence type="ECO:0000256" key="3">
    <source>
        <dbReference type="ARBA" id="ARBA00022553"/>
    </source>
</evidence>
<evidence type="ECO:0000256" key="5">
    <source>
        <dbReference type="ARBA" id="ARBA00022741"/>
    </source>
</evidence>
<evidence type="ECO:0000256" key="2">
    <source>
        <dbReference type="ARBA" id="ARBA00012438"/>
    </source>
</evidence>
<dbReference type="Proteomes" id="UP000315369">
    <property type="component" value="Unassembled WGS sequence"/>
</dbReference>
<dbReference type="InterPro" id="IPR003594">
    <property type="entry name" value="HATPase_dom"/>
</dbReference>
<dbReference type="SUPFAM" id="SSF47384">
    <property type="entry name" value="Homodimeric domain of signal transducing histidine kinase"/>
    <property type="match status" value="1"/>
</dbReference>
<feature type="transmembrane region" description="Helical" evidence="10">
    <location>
        <begin position="127"/>
        <end position="160"/>
    </location>
</feature>
<sequence>MTPTPSAEPIDNEIDADWVNSRLKRFTLLACLLIHGLLVSSLWGQWGTILMVTAGFAAVTTANQVLARNFFSRHTRVVEAGRFTMNMLATVFYGMASDWALPVWLYLPLNALWVDYFADSGARLRLGLLLVLVAGAALWDGCPPLLPACFVLLSVLTYLISEGRVFLTHHALRGLAHQHEKLAQAHAQLEVAHRRAREQERLSSLGMLAAGVAHEINNPMSYVKSNVNALLMDLRALQPLPPELREYVDDVLPATADGIRRVVAIVADLRRFARGDPGALEEYDLNEEIAVALRITRTQVQSRCEVEVTLADLPRLLGRPGQLAQVVVNLLMNAAQAMPDGGRIQLSTRMEADEAVLCVRDTGIGMTPEVQARLFQPFFTTKPAGEGTGMGLAVVHGIITSHQGHIHVESAPRNGTCFTVRLPRVPPLGLRLADLSDGPLTPPSTKPRPDAA</sequence>
<evidence type="ECO:0000256" key="7">
    <source>
        <dbReference type="ARBA" id="ARBA00022840"/>
    </source>
</evidence>
<keyword evidence="6 12" id="KW-0418">Kinase</keyword>
<dbReference type="Pfam" id="PF00512">
    <property type="entry name" value="HisKA"/>
    <property type="match status" value="1"/>
</dbReference>
<evidence type="ECO:0000313" key="12">
    <source>
        <dbReference type="EMBL" id="TQF13204.1"/>
    </source>
</evidence>
<evidence type="ECO:0000256" key="4">
    <source>
        <dbReference type="ARBA" id="ARBA00022679"/>
    </source>
</evidence>
<protein>
    <recommendedName>
        <fullName evidence="2">histidine kinase</fullName>
        <ecNumber evidence="2">2.7.13.3</ecNumber>
    </recommendedName>
</protein>
<evidence type="ECO:0000256" key="8">
    <source>
        <dbReference type="ARBA" id="ARBA00023012"/>
    </source>
</evidence>
<comment type="caution">
    <text evidence="12">The sequence shown here is derived from an EMBL/GenBank/DDBJ whole genome shotgun (WGS) entry which is preliminary data.</text>
</comment>
<keyword evidence="7" id="KW-0067">ATP-binding</keyword>
<dbReference type="PRINTS" id="PR00344">
    <property type="entry name" value="BCTRLSENSOR"/>
</dbReference>
<keyword evidence="8" id="KW-0902">Two-component regulatory system</keyword>
<keyword evidence="10" id="KW-0812">Transmembrane</keyword>
<dbReference type="PANTHER" id="PTHR43065">
    <property type="entry name" value="SENSOR HISTIDINE KINASE"/>
    <property type="match status" value="1"/>
</dbReference>
<keyword evidence="13" id="KW-1185">Reference proteome</keyword>
<organism evidence="12 13">
    <name type="scientific">Myxococcus llanfairpwllgwyngyllgogerychwyrndrobwllllantysiliogogogochensis</name>
    <dbReference type="NCBI Taxonomy" id="2590453"/>
    <lineage>
        <taxon>Bacteria</taxon>
        <taxon>Pseudomonadati</taxon>
        <taxon>Myxococcota</taxon>
        <taxon>Myxococcia</taxon>
        <taxon>Myxococcales</taxon>
        <taxon>Cystobacterineae</taxon>
        <taxon>Myxococcaceae</taxon>
        <taxon>Myxococcus</taxon>
    </lineage>
</organism>
<reference evidence="12 13" key="1">
    <citation type="submission" date="2019-06" db="EMBL/GenBank/DDBJ databases">
        <authorList>
            <person name="Livingstone P."/>
            <person name="Whitworth D."/>
        </authorList>
    </citation>
    <scope>NUCLEOTIDE SEQUENCE [LARGE SCALE GENOMIC DNA]</scope>
    <source>
        <strain evidence="12 13">AM401</strain>
    </source>
</reference>
<name>A0A540WXN8_9BACT</name>
<dbReference type="SMART" id="SM00388">
    <property type="entry name" value="HisKA"/>
    <property type="match status" value="1"/>
</dbReference>
<dbReference type="InterPro" id="IPR004358">
    <property type="entry name" value="Sig_transdc_His_kin-like_C"/>
</dbReference>
<dbReference type="EMBL" id="VIFM01000108">
    <property type="protein sequence ID" value="TQF13204.1"/>
    <property type="molecule type" value="Genomic_DNA"/>
</dbReference>
<evidence type="ECO:0000256" key="9">
    <source>
        <dbReference type="SAM" id="MobiDB-lite"/>
    </source>
</evidence>
<dbReference type="GO" id="GO:0000155">
    <property type="term" value="F:phosphorelay sensor kinase activity"/>
    <property type="evidence" value="ECO:0007669"/>
    <property type="project" value="InterPro"/>
</dbReference>
<dbReference type="InterPro" id="IPR036890">
    <property type="entry name" value="HATPase_C_sf"/>
</dbReference>
<dbReference type="Gene3D" id="3.30.565.10">
    <property type="entry name" value="Histidine kinase-like ATPase, C-terminal domain"/>
    <property type="match status" value="1"/>
</dbReference>
<dbReference type="Gene3D" id="1.10.287.130">
    <property type="match status" value="1"/>
</dbReference>
<dbReference type="GO" id="GO:0005524">
    <property type="term" value="F:ATP binding"/>
    <property type="evidence" value="ECO:0007669"/>
    <property type="project" value="UniProtKB-KW"/>
</dbReference>
<keyword evidence="5" id="KW-0547">Nucleotide-binding</keyword>
<dbReference type="AlphaFoldDB" id="A0A540WXN8"/>
<evidence type="ECO:0000256" key="1">
    <source>
        <dbReference type="ARBA" id="ARBA00000085"/>
    </source>
</evidence>
<evidence type="ECO:0000256" key="6">
    <source>
        <dbReference type="ARBA" id="ARBA00022777"/>
    </source>
</evidence>
<accession>A0A540WXN8</accession>
<feature type="transmembrane region" description="Helical" evidence="10">
    <location>
        <begin position="83"/>
        <end position="107"/>
    </location>
</feature>
<evidence type="ECO:0000313" key="13">
    <source>
        <dbReference type="Proteomes" id="UP000315369"/>
    </source>
</evidence>
<keyword evidence="10" id="KW-1133">Transmembrane helix</keyword>
<dbReference type="InterPro" id="IPR005467">
    <property type="entry name" value="His_kinase_dom"/>
</dbReference>
<dbReference type="RefSeq" id="WP_141645063.1">
    <property type="nucleotide sequence ID" value="NZ_VIFM01000108.1"/>
</dbReference>
<evidence type="ECO:0000256" key="10">
    <source>
        <dbReference type="SAM" id="Phobius"/>
    </source>
</evidence>
<comment type="catalytic activity">
    <reaction evidence="1">
        <text>ATP + protein L-histidine = ADP + protein N-phospho-L-histidine.</text>
        <dbReference type="EC" id="2.7.13.3"/>
    </reaction>
</comment>
<dbReference type="InterPro" id="IPR036097">
    <property type="entry name" value="HisK_dim/P_sf"/>
</dbReference>
<keyword evidence="10" id="KW-0472">Membrane</keyword>
<dbReference type="EC" id="2.7.13.3" evidence="2"/>
<dbReference type="CDD" id="cd00082">
    <property type="entry name" value="HisKA"/>
    <property type="match status" value="1"/>
</dbReference>
<dbReference type="PROSITE" id="PS50109">
    <property type="entry name" value="HIS_KIN"/>
    <property type="match status" value="1"/>
</dbReference>
<gene>
    <name evidence="12" type="ORF">FJV41_25010</name>
</gene>
<evidence type="ECO:0000259" key="11">
    <source>
        <dbReference type="PROSITE" id="PS50109"/>
    </source>
</evidence>
<proteinExistence type="predicted"/>
<dbReference type="SMART" id="SM00387">
    <property type="entry name" value="HATPase_c"/>
    <property type="match status" value="1"/>
</dbReference>
<keyword evidence="3" id="KW-0597">Phosphoprotein</keyword>
<feature type="domain" description="Histidine kinase" evidence="11">
    <location>
        <begin position="211"/>
        <end position="426"/>
    </location>
</feature>